<keyword evidence="4" id="KW-0812">Transmembrane</keyword>
<feature type="transmembrane region" description="Helical" evidence="4">
    <location>
        <begin position="61"/>
        <end position="79"/>
    </location>
</feature>
<dbReference type="PANTHER" id="PTHR15231">
    <property type="entry name" value="PHOSPHATIDYLINOSITOL N-ACETYLGLUCOSAMINYLTRANSFERASE SUBUNIT H"/>
    <property type="match status" value="1"/>
</dbReference>
<evidence type="ECO:0000256" key="2">
    <source>
        <dbReference type="ARBA" id="ARBA00009610"/>
    </source>
</evidence>
<evidence type="ECO:0000256" key="4">
    <source>
        <dbReference type="SAM" id="Phobius"/>
    </source>
</evidence>
<reference evidence="6" key="1">
    <citation type="submission" date="2015-09" db="EMBL/GenBank/DDBJ databases">
        <title>Scylla olivacea transcriptome.</title>
        <authorList>
            <person name="Ikhwanuddin M."/>
        </authorList>
    </citation>
    <scope>NUCLEOTIDE SEQUENCE</scope>
</reference>
<feature type="domain" description="Phosphatidylinositol N-acetylglucosaminyltransferase subunit H conserved" evidence="5">
    <location>
        <begin position="111"/>
        <end position="178"/>
    </location>
</feature>
<evidence type="ECO:0000259" key="5">
    <source>
        <dbReference type="Pfam" id="PF10181"/>
    </source>
</evidence>
<protein>
    <recommendedName>
        <fullName evidence="5">Phosphatidylinositol N-acetylglucosaminyltransferase subunit H conserved domain-containing protein</fullName>
    </recommendedName>
</protein>
<keyword evidence="4" id="KW-0472">Membrane</keyword>
<feature type="transmembrane region" description="Helical" evidence="4">
    <location>
        <begin position="111"/>
        <end position="129"/>
    </location>
</feature>
<dbReference type="PANTHER" id="PTHR15231:SF1">
    <property type="entry name" value="PHOSPHATIDYLINOSITOL N-ACETYLGLUCOSAMINYLTRANSFERASE SUBUNIT H"/>
    <property type="match status" value="1"/>
</dbReference>
<evidence type="ECO:0000256" key="3">
    <source>
        <dbReference type="SAM" id="MobiDB-lite"/>
    </source>
</evidence>
<sequence>MYNFLSDQKRRSECDSTRQRHPSMTFKSVHGEEIFVDVRLKQHSNNKRAVEVNVSGGRIQFLPWIRYTLILTVMAFVIQFHTLHVGWLCTAVLMQLATLMYRIHGKIVSETLLVVAGLGIQTTATFYMGKQHTRFIPWGSVVDIIIAETISMQRVLFYMALLVKEETAVPHQELIPLFLNTWPRLPCLQYIYSACQDVLNPSLSLR</sequence>
<dbReference type="AlphaFoldDB" id="A0A0P4WBV5"/>
<name>A0A0P4WBV5_SCYOL</name>
<dbReference type="EMBL" id="GDRN01075575">
    <property type="protein sequence ID" value="JAI63039.1"/>
    <property type="molecule type" value="Transcribed_RNA"/>
</dbReference>
<dbReference type="InterPro" id="IPR044215">
    <property type="entry name" value="PIG-H"/>
</dbReference>
<comment type="pathway">
    <text evidence="1">Glycolipid biosynthesis; glycosylphosphatidylinositol-anchor biosynthesis.</text>
</comment>
<accession>A0A0P4WBV5</accession>
<feature type="region of interest" description="Disordered" evidence="3">
    <location>
        <begin position="1"/>
        <end position="21"/>
    </location>
</feature>
<comment type="similarity">
    <text evidence="2">Belongs to the PIGH family.</text>
</comment>
<organism evidence="6">
    <name type="scientific">Scylla olivacea</name>
    <name type="common">Orange mud crab</name>
    <name type="synonym">Cancer olivacea</name>
    <dbReference type="NCBI Taxonomy" id="85551"/>
    <lineage>
        <taxon>Eukaryota</taxon>
        <taxon>Metazoa</taxon>
        <taxon>Ecdysozoa</taxon>
        <taxon>Arthropoda</taxon>
        <taxon>Crustacea</taxon>
        <taxon>Multicrustacea</taxon>
        <taxon>Malacostraca</taxon>
        <taxon>Eumalacostraca</taxon>
        <taxon>Eucarida</taxon>
        <taxon>Decapoda</taxon>
        <taxon>Pleocyemata</taxon>
        <taxon>Brachyura</taxon>
        <taxon>Eubrachyura</taxon>
        <taxon>Portunoidea</taxon>
        <taxon>Portunidae</taxon>
        <taxon>Portuninae</taxon>
        <taxon>Scylla</taxon>
    </lineage>
</organism>
<dbReference type="Pfam" id="PF10181">
    <property type="entry name" value="PIG-H"/>
    <property type="match status" value="1"/>
</dbReference>
<dbReference type="GO" id="GO:0000506">
    <property type="term" value="C:glycosylphosphatidylinositol-N-acetylglucosaminyltransferase (GPI-GnT) complex"/>
    <property type="evidence" value="ECO:0007669"/>
    <property type="project" value="InterPro"/>
</dbReference>
<feature type="compositionally biased region" description="Basic and acidic residues" evidence="3">
    <location>
        <begin position="7"/>
        <end position="18"/>
    </location>
</feature>
<dbReference type="GO" id="GO:0006506">
    <property type="term" value="P:GPI anchor biosynthetic process"/>
    <property type="evidence" value="ECO:0007669"/>
    <property type="project" value="UniProtKB-UniPathway"/>
</dbReference>
<evidence type="ECO:0000256" key="1">
    <source>
        <dbReference type="ARBA" id="ARBA00004687"/>
    </source>
</evidence>
<keyword evidence="4" id="KW-1133">Transmembrane helix</keyword>
<proteinExistence type="inferred from homology"/>
<evidence type="ECO:0000313" key="6">
    <source>
        <dbReference type="EMBL" id="JAI63039.1"/>
    </source>
</evidence>
<dbReference type="UniPathway" id="UPA00196"/>
<dbReference type="InterPro" id="IPR019328">
    <property type="entry name" value="PIGH-H_dom"/>
</dbReference>